<dbReference type="Gene3D" id="3.30.750.24">
    <property type="entry name" value="STAS domain"/>
    <property type="match status" value="1"/>
</dbReference>
<dbReference type="InterPro" id="IPR003594">
    <property type="entry name" value="HATPase_dom"/>
</dbReference>
<accession>A0A4U3LLY0</accession>
<dbReference type="InterPro" id="IPR036513">
    <property type="entry name" value="STAS_dom_sf"/>
</dbReference>
<dbReference type="GO" id="GO:0016791">
    <property type="term" value="F:phosphatase activity"/>
    <property type="evidence" value="ECO:0007669"/>
    <property type="project" value="TreeGrafter"/>
</dbReference>
<keyword evidence="4" id="KW-1185">Reference proteome</keyword>
<evidence type="ECO:0000313" key="3">
    <source>
        <dbReference type="EMBL" id="TKK76768.1"/>
    </source>
</evidence>
<dbReference type="InterPro" id="IPR052016">
    <property type="entry name" value="Bact_Sigma-Reg"/>
</dbReference>
<dbReference type="SUPFAM" id="SSF52091">
    <property type="entry name" value="SpoIIaa-like"/>
    <property type="match status" value="1"/>
</dbReference>
<dbReference type="CDD" id="cd07043">
    <property type="entry name" value="STAS_anti-anti-sigma_factors"/>
    <property type="match status" value="1"/>
</dbReference>
<dbReference type="OrthoDB" id="163538at2"/>
<dbReference type="SUPFAM" id="SSF55874">
    <property type="entry name" value="ATPase domain of HSP90 chaperone/DNA topoisomerase II/histidine kinase"/>
    <property type="match status" value="1"/>
</dbReference>
<keyword evidence="1" id="KW-0378">Hydrolase</keyword>
<dbReference type="Pfam" id="PF13581">
    <property type="entry name" value="HATPase_c_2"/>
    <property type="match status" value="1"/>
</dbReference>
<evidence type="ECO:0000313" key="4">
    <source>
        <dbReference type="Proteomes" id="UP000305836"/>
    </source>
</evidence>
<dbReference type="Pfam" id="PF07228">
    <property type="entry name" value="SpoIIE"/>
    <property type="match status" value="1"/>
</dbReference>
<dbReference type="PROSITE" id="PS50801">
    <property type="entry name" value="STAS"/>
    <property type="match status" value="1"/>
</dbReference>
<dbReference type="Proteomes" id="UP000305836">
    <property type="component" value="Unassembled WGS sequence"/>
</dbReference>
<organism evidence="3 4">
    <name type="scientific">Kribbella jiaozuonensis</name>
    <dbReference type="NCBI Taxonomy" id="2575441"/>
    <lineage>
        <taxon>Bacteria</taxon>
        <taxon>Bacillati</taxon>
        <taxon>Actinomycetota</taxon>
        <taxon>Actinomycetes</taxon>
        <taxon>Propionibacteriales</taxon>
        <taxon>Kribbellaceae</taxon>
        <taxon>Kribbella</taxon>
    </lineage>
</organism>
<evidence type="ECO:0000256" key="1">
    <source>
        <dbReference type="ARBA" id="ARBA00022801"/>
    </source>
</evidence>
<dbReference type="InterPro" id="IPR058548">
    <property type="entry name" value="MlaB-like_STAS"/>
</dbReference>
<comment type="caution">
    <text evidence="3">The sequence shown here is derived from an EMBL/GenBank/DDBJ whole genome shotgun (WGS) entry which is preliminary data.</text>
</comment>
<name>A0A4U3LLY0_9ACTN</name>
<dbReference type="SMART" id="SM00331">
    <property type="entry name" value="PP2C_SIG"/>
    <property type="match status" value="1"/>
</dbReference>
<dbReference type="InterPro" id="IPR001932">
    <property type="entry name" value="PPM-type_phosphatase-like_dom"/>
</dbReference>
<dbReference type="EMBL" id="SZPZ01000004">
    <property type="protein sequence ID" value="TKK76768.1"/>
    <property type="molecule type" value="Genomic_DNA"/>
</dbReference>
<dbReference type="InterPro" id="IPR036457">
    <property type="entry name" value="PPM-type-like_dom_sf"/>
</dbReference>
<reference evidence="3 4" key="1">
    <citation type="submission" date="2019-04" db="EMBL/GenBank/DDBJ databases">
        <title>Kribbella sp. NEAU-THZ 27 nov., a novel actinomycete isolated from soil.</title>
        <authorList>
            <person name="Duan L."/>
        </authorList>
    </citation>
    <scope>NUCLEOTIDE SEQUENCE [LARGE SCALE GENOMIC DNA]</scope>
    <source>
        <strain evidence="4">NEAU-THZ27</strain>
    </source>
</reference>
<protein>
    <submittedName>
        <fullName evidence="3">STAS domain-containing protein</fullName>
    </submittedName>
</protein>
<dbReference type="PANTHER" id="PTHR43156:SF2">
    <property type="entry name" value="STAGE II SPORULATION PROTEIN E"/>
    <property type="match status" value="1"/>
</dbReference>
<dbReference type="PANTHER" id="PTHR43156">
    <property type="entry name" value="STAGE II SPORULATION PROTEIN E-RELATED"/>
    <property type="match status" value="1"/>
</dbReference>
<dbReference type="Gene3D" id="3.60.40.10">
    <property type="entry name" value="PPM-type phosphatase domain"/>
    <property type="match status" value="1"/>
</dbReference>
<evidence type="ECO:0000259" key="2">
    <source>
        <dbReference type="PROSITE" id="PS50801"/>
    </source>
</evidence>
<gene>
    <name evidence="3" type="ORF">FDA38_30975</name>
</gene>
<dbReference type="SUPFAM" id="SSF81606">
    <property type="entry name" value="PP2C-like"/>
    <property type="match status" value="1"/>
</dbReference>
<dbReference type="CDD" id="cd16936">
    <property type="entry name" value="HATPase_RsbW-like"/>
    <property type="match status" value="1"/>
</dbReference>
<proteinExistence type="predicted"/>
<feature type="domain" description="STAS" evidence="2">
    <location>
        <begin position="411"/>
        <end position="493"/>
    </location>
</feature>
<dbReference type="Pfam" id="PF13466">
    <property type="entry name" value="STAS_2"/>
    <property type="match status" value="1"/>
</dbReference>
<sequence>MGTGRSQPGIALGWRSGMYEEAWRTADTLHEAPPPTRLPVLPGVDLSARYLLAETGAGAGGDWFDTVVLDDDRVALMVGDVVGHGARASWVTDRLRAALAMALQDGADPATAIGRLEKFSRRVPGAEAATACAAVLDPATGDLTYCTAGHPPPVIGSAAGKARYVEPSGGTPLGAPGGYEVCTEHLDVDDVLLLYTDGIIERPQCTADQATADLLRAAAAGSGASRQPAERVTEHVLQLLNGHSDDITVLAAHRRTPVPAFTRTGPAVKATVGRYRDEFAAWLRALNPELVLVIGVHNAVLELMSNVVEHAYYDSAPGPMTLAAELAPSGELEISVRDEGRWKNSEPASGRGRGLALAGSTVDALSVDRTDAGTTVTARTALTKAPSQVVGEVMPSTEPAEFSAEVANGTLLVGGPIDITTARGFDRILREVARHATIPLAVDLSRVTQLASAGIQVLAAALRRSGRNLELVALRGTPAEHVLALTRLPHRTA</sequence>
<dbReference type="AlphaFoldDB" id="A0A4U3LLY0"/>
<dbReference type="InterPro" id="IPR036890">
    <property type="entry name" value="HATPase_C_sf"/>
</dbReference>
<dbReference type="Gene3D" id="3.30.565.10">
    <property type="entry name" value="Histidine kinase-like ATPase, C-terminal domain"/>
    <property type="match status" value="1"/>
</dbReference>
<dbReference type="InterPro" id="IPR002645">
    <property type="entry name" value="STAS_dom"/>
</dbReference>